<dbReference type="PaxDb" id="7159-AAEL014230-PA"/>
<evidence type="ECO:0000256" key="4">
    <source>
        <dbReference type="ARBA" id="ARBA00022461"/>
    </source>
</evidence>
<organism evidence="14 15">
    <name type="scientific">Aedes aegypti</name>
    <name type="common">Yellowfever mosquito</name>
    <name type="synonym">Culex aegypti</name>
    <dbReference type="NCBI Taxonomy" id="7159"/>
    <lineage>
        <taxon>Eukaryota</taxon>
        <taxon>Metazoa</taxon>
        <taxon>Ecdysozoa</taxon>
        <taxon>Arthropoda</taxon>
        <taxon>Hexapoda</taxon>
        <taxon>Insecta</taxon>
        <taxon>Pterygota</taxon>
        <taxon>Neoptera</taxon>
        <taxon>Endopterygota</taxon>
        <taxon>Diptera</taxon>
        <taxon>Nematocera</taxon>
        <taxon>Culicoidea</taxon>
        <taxon>Culicidae</taxon>
        <taxon>Culicinae</taxon>
        <taxon>Aedini</taxon>
        <taxon>Aedes</taxon>
        <taxon>Stegomyia</taxon>
    </lineage>
</organism>
<reference evidence="14" key="1">
    <citation type="submission" date="2005-10" db="EMBL/GenBank/DDBJ databases">
        <authorList>
            <person name="Loftus B.J."/>
            <person name="Nene V.M."/>
            <person name="Hannick L.I."/>
            <person name="Bidwell S."/>
            <person name="Haas B."/>
            <person name="Amedeo P."/>
            <person name="Orvis J."/>
            <person name="Wortman J.R."/>
            <person name="White O.R."/>
            <person name="Salzberg S."/>
            <person name="Shumway M."/>
            <person name="Koo H."/>
            <person name="Zhao Y."/>
            <person name="Holmes M."/>
            <person name="Miller J."/>
            <person name="Schatz M."/>
            <person name="Pop M."/>
            <person name="Pai G."/>
            <person name="Utterback T."/>
            <person name="Rogers Y.-H."/>
            <person name="Kravitz S."/>
            <person name="Fraser C.M."/>
        </authorList>
    </citation>
    <scope>NUCLEOTIDE SEQUENCE</scope>
    <source>
        <strain evidence="14">Liverpool</strain>
    </source>
</reference>
<evidence type="ECO:0000256" key="12">
    <source>
        <dbReference type="RuleBase" id="RU000679"/>
    </source>
</evidence>
<dbReference type="GO" id="GO:0015280">
    <property type="term" value="F:ligand-gated sodium channel activity"/>
    <property type="evidence" value="ECO:0007669"/>
    <property type="project" value="TreeGrafter"/>
</dbReference>
<dbReference type="InterPro" id="IPR020903">
    <property type="entry name" value="ENaC_CS"/>
</dbReference>
<evidence type="ECO:0000256" key="2">
    <source>
        <dbReference type="ARBA" id="ARBA00007193"/>
    </source>
</evidence>
<dbReference type="PANTHER" id="PTHR11690">
    <property type="entry name" value="AMILORIDE-SENSITIVE SODIUM CHANNEL-RELATED"/>
    <property type="match status" value="1"/>
</dbReference>
<dbReference type="PROSITE" id="PS01206">
    <property type="entry name" value="ASC"/>
    <property type="match status" value="1"/>
</dbReference>
<dbReference type="Pfam" id="PF00858">
    <property type="entry name" value="ASC"/>
    <property type="match status" value="1"/>
</dbReference>
<keyword evidence="3 12" id="KW-0813">Transport</keyword>
<reference evidence="14" key="2">
    <citation type="journal article" date="2007" name="Science">
        <title>Genome sequence of Aedes aegypti, a major arbovirus vector.</title>
        <authorList>
            <person name="Nene V."/>
            <person name="Wortman J.R."/>
            <person name="Lawson D."/>
            <person name="Haas B."/>
            <person name="Kodira C."/>
            <person name="Tu Z.J."/>
            <person name="Loftus B."/>
            <person name="Xi Z."/>
            <person name="Megy K."/>
            <person name="Grabherr M."/>
            <person name="Ren Q."/>
            <person name="Zdobnov E.M."/>
            <person name="Lobo N.F."/>
            <person name="Campbell K.S."/>
            <person name="Brown S.E."/>
            <person name="Bonaldo M.F."/>
            <person name="Zhu J."/>
            <person name="Sinkins S.P."/>
            <person name="Hogenkamp D.G."/>
            <person name="Amedeo P."/>
            <person name="Arensburger P."/>
            <person name="Atkinson P.W."/>
            <person name="Bidwell S."/>
            <person name="Biedler J."/>
            <person name="Birney E."/>
            <person name="Bruggner R.V."/>
            <person name="Costas J."/>
            <person name="Coy M.R."/>
            <person name="Crabtree J."/>
            <person name="Crawford M."/>
            <person name="Debruyn B."/>
            <person name="Decaprio D."/>
            <person name="Eiglmeier K."/>
            <person name="Eisenstadt E."/>
            <person name="El-Dorry H."/>
            <person name="Gelbart W.M."/>
            <person name="Gomes S.L."/>
            <person name="Hammond M."/>
            <person name="Hannick L.I."/>
            <person name="Hogan J.R."/>
            <person name="Holmes M.H."/>
            <person name="Jaffe D."/>
            <person name="Johnston J.S."/>
            <person name="Kennedy R.C."/>
            <person name="Koo H."/>
            <person name="Kravitz S."/>
            <person name="Kriventseva E.V."/>
            <person name="Kulp D."/>
            <person name="Labutti K."/>
            <person name="Lee E."/>
            <person name="Li S."/>
            <person name="Lovin D.D."/>
            <person name="Mao C."/>
            <person name="Mauceli E."/>
            <person name="Menck C.F."/>
            <person name="Miller J.R."/>
            <person name="Montgomery P."/>
            <person name="Mori A."/>
            <person name="Nascimento A.L."/>
            <person name="Naveira H.F."/>
            <person name="Nusbaum C."/>
            <person name="O'leary S."/>
            <person name="Orvis J."/>
            <person name="Pertea M."/>
            <person name="Quesneville H."/>
            <person name="Reidenbach K.R."/>
            <person name="Rogers Y.H."/>
            <person name="Roth C.W."/>
            <person name="Schneider J.R."/>
            <person name="Schatz M."/>
            <person name="Shumway M."/>
            <person name="Stanke M."/>
            <person name="Stinson E.O."/>
            <person name="Tubio J.M."/>
            <person name="Vanzee J.P."/>
            <person name="Verjovski-Almeida S."/>
            <person name="Werner D."/>
            <person name="White O."/>
            <person name="Wyder S."/>
            <person name="Zeng Q."/>
            <person name="Zhao Q."/>
            <person name="Zhao Y."/>
            <person name="Hill C.A."/>
            <person name="Raikhel A.S."/>
            <person name="Soares M.B."/>
            <person name="Knudson D.L."/>
            <person name="Lee N.H."/>
            <person name="Galagan J."/>
            <person name="Salzberg S.L."/>
            <person name="Paulsen I.T."/>
            <person name="Dimopoulos G."/>
            <person name="Collins F.H."/>
            <person name="Birren B."/>
            <person name="Fraser-Liggett C.M."/>
            <person name="Severson D.W."/>
        </authorList>
    </citation>
    <scope>NUCLEOTIDE SEQUENCE [LARGE SCALE GENOMIC DNA]</scope>
    <source>
        <strain evidence="14">Liverpool</strain>
    </source>
</reference>
<dbReference type="OMA" id="FLEHCNC"/>
<protein>
    <submittedName>
        <fullName evidence="14">AAEL014230-PA</fullName>
    </submittedName>
</protein>
<evidence type="ECO:0000313" key="14">
    <source>
        <dbReference type="EMBL" id="EAT33496.1"/>
    </source>
</evidence>
<dbReference type="InterPro" id="IPR001873">
    <property type="entry name" value="ENaC"/>
</dbReference>
<feature type="transmembrane region" description="Helical" evidence="13">
    <location>
        <begin position="30"/>
        <end position="47"/>
    </location>
</feature>
<keyword evidence="4 12" id="KW-0894">Sodium channel</keyword>
<evidence type="ECO:0000256" key="7">
    <source>
        <dbReference type="ARBA" id="ARBA00023053"/>
    </source>
</evidence>
<evidence type="ECO:0000256" key="9">
    <source>
        <dbReference type="ARBA" id="ARBA00023136"/>
    </source>
</evidence>
<gene>
    <name evidence="14" type="ORF">AaeL_AAEL014230</name>
</gene>
<dbReference type="HOGENOM" id="CLU_024950_1_1_1"/>
<evidence type="ECO:0000256" key="1">
    <source>
        <dbReference type="ARBA" id="ARBA00004141"/>
    </source>
</evidence>
<keyword evidence="5 12" id="KW-0812">Transmembrane</keyword>
<keyword evidence="10 12" id="KW-0739">Sodium transport</keyword>
<evidence type="ECO:0000313" key="15">
    <source>
        <dbReference type="Proteomes" id="UP000682892"/>
    </source>
</evidence>
<sequence>KKLAVEFCDNTSIHGVKYFVGSNRALIEKVWWIVVFLLSLYGCGRLIQTVYIKWDREPVIVTFAQKPTPVFQIPFPAVTICPETKVKASNLNFTKTINKLLAMLQVCEFAFSDQFDNQTYDDDCVSLLKEMAIPQDEIFVVCSWRTSYENCTTNFRLTLTDVGFCYTFNSIAGDDLLRKDQLHNDFEYIAETRSSNWTLHEGYPPGTDIDTYPRRVLGAGIKAGIAALIKANESDLDYLCGNSFQGFKVLLHMPNEYPQLLNQHFRVPLNQEVAVSVTPRMIITSETIQSYKPNRRQCFFNNERYLKFFKDYTQSNCELECLANFTLRRCGCVKFSMPRSPNVKICGVTMEKCYEIATVELLEMENLDDCNCLPSCTSVQYNTEISQASFEWKRLLPVVKTFGDSLKGDHISSVQVSYLIVFFKDAQFIPVKRSELFGLTDFLANCGGLLGLFMGVSILSLVEIFYYCFIKP</sequence>
<dbReference type="Gene3D" id="1.10.287.770">
    <property type="entry name" value="YojJ-like"/>
    <property type="match status" value="1"/>
</dbReference>
<keyword evidence="6 13" id="KW-1133">Transmembrane helix</keyword>
<keyword evidence="7" id="KW-0915">Sodium</keyword>
<dbReference type="PhylomeDB" id="Q16GX7"/>
<dbReference type="GO" id="GO:0005886">
    <property type="term" value="C:plasma membrane"/>
    <property type="evidence" value="ECO:0007669"/>
    <property type="project" value="TreeGrafter"/>
</dbReference>
<keyword evidence="9 13" id="KW-0472">Membrane</keyword>
<reference evidence="14" key="3">
    <citation type="submission" date="2012-09" db="EMBL/GenBank/DDBJ databases">
        <authorList>
            <consortium name="VectorBase"/>
        </authorList>
    </citation>
    <scope>NUCLEOTIDE SEQUENCE</scope>
    <source>
        <strain evidence="14">Liverpool</strain>
    </source>
</reference>
<feature type="transmembrane region" description="Helical" evidence="13">
    <location>
        <begin position="442"/>
        <end position="467"/>
    </location>
</feature>
<dbReference type="AlphaFoldDB" id="Q16GX7"/>
<dbReference type="PANTHER" id="PTHR11690:SF288">
    <property type="entry name" value="AMILORIDE-SENSITIVE NA+ CHANNEL-RELATED"/>
    <property type="match status" value="1"/>
</dbReference>
<comment type="similarity">
    <text evidence="2 12">Belongs to the amiloride-sensitive sodium channel (TC 1.A.6) family.</text>
</comment>
<evidence type="ECO:0000256" key="10">
    <source>
        <dbReference type="ARBA" id="ARBA00023201"/>
    </source>
</evidence>
<feature type="non-terminal residue" evidence="14">
    <location>
        <position position="472"/>
    </location>
</feature>
<feature type="non-terminal residue" evidence="14">
    <location>
        <position position="1"/>
    </location>
</feature>
<dbReference type="Proteomes" id="UP000682892">
    <property type="component" value="Unassembled WGS sequence"/>
</dbReference>
<proteinExistence type="inferred from homology"/>
<evidence type="ECO:0000256" key="5">
    <source>
        <dbReference type="ARBA" id="ARBA00022692"/>
    </source>
</evidence>
<dbReference type="VEuPathDB" id="VectorBase:AAEL014230"/>
<name>Q16GX7_AEDAE</name>
<comment type="subcellular location">
    <subcellularLocation>
        <location evidence="1">Membrane</location>
        <topology evidence="1">Multi-pass membrane protein</topology>
    </subcellularLocation>
</comment>
<dbReference type="Gene3D" id="2.60.470.10">
    <property type="entry name" value="Acid-sensing ion channels like domains"/>
    <property type="match status" value="1"/>
</dbReference>
<accession>Q16GX7</accession>
<keyword evidence="8 12" id="KW-0406">Ion transport</keyword>
<evidence type="ECO:0000256" key="11">
    <source>
        <dbReference type="ARBA" id="ARBA00023303"/>
    </source>
</evidence>
<dbReference type="eggNOG" id="KOG4294">
    <property type="taxonomic scope" value="Eukaryota"/>
</dbReference>
<evidence type="ECO:0000256" key="6">
    <source>
        <dbReference type="ARBA" id="ARBA00022989"/>
    </source>
</evidence>
<evidence type="ECO:0000256" key="8">
    <source>
        <dbReference type="ARBA" id="ARBA00023065"/>
    </source>
</evidence>
<evidence type="ECO:0000256" key="3">
    <source>
        <dbReference type="ARBA" id="ARBA00022448"/>
    </source>
</evidence>
<dbReference type="EMBL" id="CH478228">
    <property type="protein sequence ID" value="EAT33496.1"/>
    <property type="molecule type" value="Genomic_DNA"/>
</dbReference>
<keyword evidence="11 12" id="KW-0407">Ion channel</keyword>
<dbReference type="PRINTS" id="PR01078">
    <property type="entry name" value="AMINACHANNEL"/>
</dbReference>
<evidence type="ECO:0000256" key="13">
    <source>
        <dbReference type="SAM" id="Phobius"/>
    </source>
</evidence>